<dbReference type="InterPro" id="IPR005913">
    <property type="entry name" value="dTDP_dehydrorham_reduct"/>
</dbReference>
<accession>A0A9N8V7F4</accession>
<sequence>MRVLVTGASGLLGRAVYKTFLEDKNDVIGLAKTRAKGDLKQLDLTDTEAAETFISEIIPNVIVYCAAERRPDFAEKDRDGTLRINVEIPARLATIAAKSNSFFIYLSTDYVFDGKNPPYSVDAAPNPLNFYGETKYKGEVAVLNANPNAAVLRVPILYGDTEYSGESAIDGLMDVVKNNQKTAEMDHYARRYPTNVGDVARVIRDLAKKQVEEDIPIKGIFHFSAQELYTKYQMCVVFAEILHVPIDHLIVKDKEPESAATKRPYDSHLLNDRLNELGIDTSHVNFKSWWTRKLIRRK</sequence>
<dbReference type="EMBL" id="CAJVPL010000078">
    <property type="protein sequence ID" value="CAG8442825.1"/>
    <property type="molecule type" value="Genomic_DNA"/>
</dbReference>
<name>A0A9N8V7F4_9GLOM</name>
<dbReference type="AlphaFoldDB" id="A0A9N8V7F4"/>
<dbReference type="GO" id="GO:0048270">
    <property type="term" value="F:methionine adenosyltransferase regulator activity"/>
    <property type="evidence" value="ECO:0007669"/>
    <property type="project" value="TreeGrafter"/>
</dbReference>
<dbReference type="PANTHER" id="PTHR10491">
    <property type="entry name" value="DTDP-4-DEHYDRORHAMNOSE REDUCTASE"/>
    <property type="match status" value="1"/>
</dbReference>
<proteinExistence type="predicted"/>
<dbReference type="SUPFAM" id="SSF51735">
    <property type="entry name" value="NAD(P)-binding Rossmann-fold domains"/>
    <property type="match status" value="1"/>
</dbReference>
<gene>
    <name evidence="2" type="ORF">AGERDE_LOCUS1197</name>
</gene>
<dbReference type="GO" id="GO:0006556">
    <property type="term" value="P:S-adenosylmethionine biosynthetic process"/>
    <property type="evidence" value="ECO:0007669"/>
    <property type="project" value="TreeGrafter"/>
</dbReference>
<dbReference type="OrthoDB" id="6235964at2759"/>
<comment type="caution">
    <text evidence="2">The sequence shown here is derived from an EMBL/GenBank/DDBJ whole genome shotgun (WGS) entry which is preliminary data.</text>
</comment>
<evidence type="ECO:0000313" key="2">
    <source>
        <dbReference type="EMBL" id="CAG8442825.1"/>
    </source>
</evidence>
<dbReference type="InterPro" id="IPR036291">
    <property type="entry name" value="NAD(P)-bd_dom_sf"/>
</dbReference>
<organism evidence="2 3">
    <name type="scientific">Ambispora gerdemannii</name>
    <dbReference type="NCBI Taxonomy" id="144530"/>
    <lineage>
        <taxon>Eukaryota</taxon>
        <taxon>Fungi</taxon>
        <taxon>Fungi incertae sedis</taxon>
        <taxon>Mucoromycota</taxon>
        <taxon>Glomeromycotina</taxon>
        <taxon>Glomeromycetes</taxon>
        <taxon>Archaeosporales</taxon>
        <taxon>Ambisporaceae</taxon>
        <taxon>Ambispora</taxon>
    </lineage>
</organism>
<reference evidence="2" key="1">
    <citation type="submission" date="2021-06" db="EMBL/GenBank/DDBJ databases">
        <authorList>
            <person name="Kallberg Y."/>
            <person name="Tangrot J."/>
            <person name="Rosling A."/>
        </authorList>
    </citation>
    <scope>NUCLEOTIDE SEQUENCE</scope>
    <source>
        <strain evidence="2">MT106</strain>
    </source>
</reference>
<dbReference type="Pfam" id="PF04321">
    <property type="entry name" value="RmlD_sub_bind"/>
    <property type="match status" value="1"/>
</dbReference>
<dbReference type="FunFam" id="3.40.50.720:FF:000357">
    <property type="entry name" value="Methionine adenosyltransferase 2 subunit beta"/>
    <property type="match status" value="1"/>
</dbReference>
<dbReference type="InterPro" id="IPR029903">
    <property type="entry name" value="RmlD-like-bd"/>
</dbReference>
<dbReference type="PANTHER" id="PTHR10491:SF4">
    <property type="entry name" value="METHIONINE ADENOSYLTRANSFERASE 2 SUBUNIT BETA"/>
    <property type="match status" value="1"/>
</dbReference>
<protein>
    <submittedName>
        <fullName evidence="2">7970_t:CDS:1</fullName>
    </submittedName>
</protein>
<dbReference type="CDD" id="cd05254">
    <property type="entry name" value="dTDP_HR_like_SDR_e"/>
    <property type="match status" value="1"/>
</dbReference>
<dbReference type="Gene3D" id="3.40.50.720">
    <property type="entry name" value="NAD(P)-binding Rossmann-like Domain"/>
    <property type="match status" value="1"/>
</dbReference>
<evidence type="ECO:0000313" key="3">
    <source>
        <dbReference type="Proteomes" id="UP000789831"/>
    </source>
</evidence>
<keyword evidence="3" id="KW-1185">Reference proteome</keyword>
<feature type="domain" description="RmlD-like substrate binding" evidence="1">
    <location>
        <begin position="1"/>
        <end position="278"/>
    </location>
</feature>
<evidence type="ECO:0000259" key="1">
    <source>
        <dbReference type="Pfam" id="PF04321"/>
    </source>
</evidence>
<dbReference type="Proteomes" id="UP000789831">
    <property type="component" value="Unassembled WGS sequence"/>
</dbReference>
<dbReference type="GO" id="GO:0048269">
    <property type="term" value="C:methionine adenosyltransferase complex"/>
    <property type="evidence" value="ECO:0007669"/>
    <property type="project" value="TreeGrafter"/>
</dbReference>